<organism evidence="2 3">
    <name type="scientific">Mycolicibacterium vanbaalenii</name>
    <name type="common">Mycobacterium vanbaalenii</name>
    <dbReference type="NCBI Taxonomy" id="110539"/>
    <lineage>
        <taxon>Bacteria</taxon>
        <taxon>Bacillati</taxon>
        <taxon>Actinomycetota</taxon>
        <taxon>Actinomycetes</taxon>
        <taxon>Mycobacteriales</taxon>
        <taxon>Mycobacteriaceae</taxon>
        <taxon>Mycolicibacterium</taxon>
    </lineage>
</organism>
<feature type="transmembrane region" description="Helical" evidence="1">
    <location>
        <begin position="81"/>
        <end position="103"/>
    </location>
</feature>
<accession>A0A5S9N3Q1</accession>
<feature type="transmembrane region" description="Helical" evidence="1">
    <location>
        <begin position="115"/>
        <end position="134"/>
    </location>
</feature>
<keyword evidence="3" id="KW-1185">Reference proteome</keyword>
<keyword evidence="1" id="KW-0812">Transmembrane</keyword>
<name>A0A5S9N3Q1_MYCVN</name>
<dbReference type="RefSeq" id="WP_159228733.1">
    <property type="nucleotide sequence ID" value="NZ_CACSIP010000001.1"/>
</dbReference>
<keyword evidence="1" id="KW-1133">Transmembrane helix</keyword>
<evidence type="ECO:0000313" key="3">
    <source>
        <dbReference type="Proteomes" id="UP000430146"/>
    </source>
</evidence>
<dbReference type="EMBL" id="CACSIP010000001">
    <property type="protein sequence ID" value="CAA0082535.1"/>
    <property type="molecule type" value="Genomic_DNA"/>
</dbReference>
<dbReference type="AlphaFoldDB" id="A0A5S9N3Q1"/>
<protein>
    <recommendedName>
        <fullName evidence="4">PH domain-containing protein</fullName>
    </recommendedName>
</protein>
<sequence length="243" mass="27890">MTNARDAALFGFLSACVIMFAWWGIGAISDGNPFSSVIAFLFSGAFFFFAVQWAVMRWMADPRGECSLTGTTIRPRRLFDVLSLIWIGGATFGALLYIVVSFFDVVDIPTYRSSLAWAMVFVFVAGVATLWRMIAHGGDCYLRLTPDRCEVWNGPWLAFRRAKWEDIEQILDHPVRRKLRGRELIVLVLPEGRSATLLSDCVTGNSDSLREWVRFYWQHPEFRDELVDRRGLQRLQDEKFTVE</sequence>
<keyword evidence="1" id="KW-0472">Membrane</keyword>
<reference evidence="2 3" key="1">
    <citation type="submission" date="2019-11" db="EMBL/GenBank/DDBJ databases">
        <authorList>
            <person name="Holert J."/>
        </authorList>
    </citation>
    <scope>NUCLEOTIDE SEQUENCE [LARGE SCALE GENOMIC DNA]</scope>
    <source>
        <strain evidence="2">BC8_1</strain>
    </source>
</reference>
<evidence type="ECO:0000313" key="2">
    <source>
        <dbReference type="EMBL" id="CAA0082535.1"/>
    </source>
</evidence>
<proteinExistence type="predicted"/>
<gene>
    <name evidence="2" type="ORF">AELLOGFF_00467</name>
</gene>
<evidence type="ECO:0008006" key="4">
    <source>
        <dbReference type="Google" id="ProtNLM"/>
    </source>
</evidence>
<feature type="transmembrane region" description="Helical" evidence="1">
    <location>
        <begin position="37"/>
        <end position="60"/>
    </location>
</feature>
<evidence type="ECO:0000256" key="1">
    <source>
        <dbReference type="SAM" id="Phobius"/>
    </source>
</evidence>
<feature type="transmembrane region" description="Helical" evidence="1">
    <location>
        <begin position="7"/>
        <end position="25"/>
    </location>
</feature>
<dbReference type="Proteomes" id="UP000430146">
    <property type="component" value="Unassembled WGS sequence"/>
</dbReference>
<dbReference type="OrthoDB" id="4376447at2"/>